<evidence type="ECO:0000313" key="1">
    <source>
        <dbReference type="EMBL" id="KAK9423535.1"/>
    </source>
</evidence>
<organism evidence="1 2">
    <name type="scientific">Seiridium unicorne</name>
    <dbReference type="NCBI Taxonomy" id="138068"/>
    <lineage>
        <taxon>Eukaryota</taxon>
        <taxon>Fungi</taxon>
        <taxon>Dikarya</taxon>
        <taxon>Ascomycota</taxon>
        <taxon>Pezizomycotina</taxon>
        <taxon>Sordariomycetes</taxon>
        <taxon>Xylariomycetidae</taxon>
        <taxon>Amphisphaeriales</taxon>
        <taxon>Sporocadaceae</taxon>
        <taxon>Seiridium</taxon>
    </lineage>
</organism>
<sequence length="141" mass="15264">MDAAESNGTESRLFQETGLWDAGGNWAMVGTWHGTSQGWIGGMGMYRSEWTFGFWLLAFGFGAGALEENGDHVHARVYSFPDPGGRKAMLQGATRASVENTQTSNVSASGSTWDSASVNRPAQLNQCQNIRAVLVHAEKQH</sequence>
<protein>
    <submittedName>
        <fullName evidence="1">Uncharacterized protein</fullName>
    </submittedName>
</protein>
<comment type="caution">
    <text evidence="1">The sequence shown here is derived from an EMBL/GenBank/DDBJ whole genome shotgun (WGS) entry which is preliminary data.</text>
</comment>
<keyword evidence="2" id="KW-1185">Reference proteome</keyword>
<evidence type="ECO:0000313" key="2">
    <source>
        <dbReference type="Proteomes" id="UP001408356"/>
    </source>
</evidence>
<dbReference type="Proteomes" id="UP001408356">
    <property type="component" value="Unassembled WGS sequence"/>
</dbReference>
<name>A0ABR2V9D9_9PEZI</name>
<dbReference type="EMBL" id="JARVKF010000068">
    <property type="protein sequence ID" value="KAK9423535.1"/>
    <property type="molecule type" value="Genomic_DNA"/>
</dbReference>
<gene>
    <name evidence="1" type="ORF">SUNI508_04016</name>
</gene>
<proteinExistence type="predicted"/>
<reference evidence="1 2" key="1">
    <citation type="journal article" date="2024" name="J. Plant Pathol.">
        <title>Sequence and assembly of the genome of Seiridium unicorne, isolate CBS 538.82, causal agent of cypress canker disease.</title>
        <authorList>
            <person name="Scali E."/>
            <person name="Rocca G.D."/>
            <person name="Danti R."/>
            <person name="Garbelotto M."/>
            <person name="Barberini S."/>
            <person name="Baroncelli R."/>
            <person name="Emiliani G."/>
        </authorList>
    </citation>
    <scope>NUCLEOTIDE SEQUENCE [LARGE SCALE GENOMIC DNA]</scope>
    <source>
        <strain evidence="1 2">BM-138-508</strain>
    </source>
</reference>
<accession>A0ABR2V9D9</accession>